<dbReference type="InterPro" id="IPR000182">
    <property type="entry name" value="GNAT_dom"/>
</dbReference>
<organism evidence="2 3">
    <name type="scientific">Psychrobacillus glaciei</name>
    <dbReference type="NCBI Taxonomy" id="2283160"/>
    <lineage>
        <taxon>Bacteria</taxon>
        <taxon>Bacillati</taxon>
        <taxon>Bacillota</taxon>
        <taxon>Bacilli</taxon>
        <taxon>Bacillales</taxon>
        <taxon>Bacillaceae</taxon>
        <taxon>Psychrobacillus</taxon>
    </lineage>
</organism>
<dbReference type="KEGG" id="psyo:PB01_09525"/>
<dbReference type="Gene3D" id="3.40.630.30">
    <property type="match status" value="1"/>
</dbReference>
<reference evidence="2 3" key="1">
    <citation type="submission" date="2018-07" db="EMBL/GenBank/DDBJ databases">
        <title>Complete genome sequence of Psychrobacillus sp. PB01, isolated from iceberg, and comparative genome analysis of Psychrobacillus strains.</title>
        <authorList>
            <person name="Lee P.C."/>
        </authorList>
    </citation>
    <scope>NUCLEOTIDE SEQUENCE [LARGE SCALE GENOMIC DNA]</scope>
    <source>
        <strain evidence="2 3">PB01</strain>
    </source>
</reference>
<dbReference type="PANTHER" id="PTHR43415:SF3">
    <property type="entry name" value="GNAT-FAMILY ACETYLTRANSFERASE"/>
    <property type="match status" value="1"/>
</dbReference>
<proteinExistence type="predicted"/>
<protein>
    <submittedName>
        <fullName evidence="2">N-acetyltransferase</fullName>
    </submittedName>
</protein>
<dbReference type="Proteomes" id="UP000325517">
    <property type="component" value="Chromosome"/>
</dbReference>
<keyword evidence="2" id="KW-0808">Transferase</keyword>
<dbReference type="SUPFAM" id="SSF55729">
    <property type="entry name" value="Acyl-CoA N-acyltransferases (Nat)"/>
    <property type="match status" value="1"/>
</dbReference>
<dbReference type="InterPro" id="IPR016181">
    <property type="entry name" value="Acyl_CoA_acyltransferase"/>
</dbReference>
<dbReference type="EMBL" id="CP031223">
    <property type="protein sequence ID" value="QFF99046.1"/>
    <property type="molecule type" value="Genomic_DNA"/>
</dbReference>
<dbReference type="Pfam" id="PF00583">
    <property type="entry name" value="Acetyltransf_1"/>
    <property type="match status" value="1"/>
</dbReference>
<evidence type="ECO:0000313" key="2">
    <source>
        <dbReference type="EMBL" id="QFF99046.1"/>
    </source>
</evidence>
<gene>
    <name evidence="2" type="ORF">PB01_09525</name>
</gene>
<dbReference type="CDD" id="cd04301">
    <property type="entry name" value="NAT_SF"/>
    <property type="match status" value="1"/>
</dbReference>
<feature type="domain" description="N-acetyltransferase" evidence="1">
    <location>
        <begin position="153"/>
        <end position="288"/>
    </location>
</feature>
<dbReference type="OrthoDB" id="87299at2"/>
<sequence>MNNVLDTEKLAHFLAEMNSEPKHHIGYCGSEEKEILHTLLHEFSDLDLSESFAVAYANDEIVGALGFDIDKESKSAEVWGPFIRDCPNFSMFANDLWEKLHELVPMEIKTYSFFVNKQNSNVWNFAVEKNAIEKGSHLILEALRHSFHNPKHKDIVKYKSSYKNTFFELHELAFPNTYYNAKEIVNRLDEDNLLLIMQDVDEKIKGYVYVEADPVHREGTIEYIAVSPSYRKQGIGKTLIRAALSHLFSYEEIKEVSLCVGSHNEKAIHLYQAAGFHKKHGLISFVTE</sequence>
<accession>A0A5J6SMB0</accession>
<dbReference type="RefSeq" id="WP_151699977.1">
    <property type="nucleotide sequence ID" value="NZ_CP031223.1"/>
</dbReference>
<dbReference type="GO" id="GO:0016747">
    <property type="term" value="F:acyltransferase activity, transferring groups other than amino-acyl groups"/>
    <property type="evidence" value="ECO:0007669"/>
    <property type="project" value="InterPro"/>
</dbReference>
<dbReference type="AlphaFoldDB" id="A0A5J6SMB0"/>
<evidence type="ECO:0000259" key="1">
    <source>
        <dbReference type="PROSITE" id="PS51186"/>
    </source>
</evidence>
<evidence type="ECO:0000313" key="3">
    <source>
        <dbReference type="Proteomes" id="UP000325517"/>
    </source>
</evidence>
<dbReference type="PROSITE" id="PS51186">
    <property type="entry name" value="GNAT"/>
    <property type="match status" value="1"/>
</dbReference>
<dbReference type="PANTHER" id="PTHR43415">
    <property type="entry name" value="SPERMIDINE N(1)-ACETYLTRANSFERASE"/>
    <property type="match status" value="1"/>
</dbReference>
<keyword evidence="3" id="KW-1185">Reference proteome</keyword>
<name>A0A5J6SMB0_9BACI</name>